<evidence type="ECO:0000313" key="8">
    <source>
        <dbReference type="EMBL" id="OHU77543.1"/>
    </source>
</evidence>
<sequence length="256" mass="27975">MTALSNTARLFRRYVVVGLRQPVFGFIFPIVFPVVLVIFVRSMFQRVADLPGFPLSSYTAYIAPGLIMLIPMLGAGYGAGTLIDEIRSGFTDRLRLYGVSTGQIMAAKIGFEMFRILPAAVIVIALLAFLDAPLRAGLLTGVFLVLVMFLWSAAYSSLFYLVALRTLNPQAPVAMLPLALPVLFVSQALMPSVFLSDWLRISINANPFSHIVSAASTIMYGEFDAMLVVKGSLVAIGMFALLQIPIHLVIRRKIGK</sequence>
<dbReference type="GO" id="GO:0046677">
    <property type="term" value="P:response to antibiotic"/>
    <property type="evidence" value="ECO:0007669"/>
    <property type="project" value="UniProtKB-KW"/>
</dbReference>
<dbReference type="PROSITE" id="PS51012">
    <property type="entry name" value="ABC_TM2"/>
    <property type="match status" value="1"/>
</dbReference>
<dbReference type="Pfam" id="PF01061">
    <property type="entry name" value="ABC2_membrane"/>
    <property type="match status" value="1"/>
</dbReference>
<protein>
    <recommendedName>
        <fullName evidence="6">Transport permease protein</fullName>
    </recommendedName>
</protein>
<dbReference type="OrthoDB" id="9255971at2"/>
<keyword evidence="6" id="KW-0813">Transport</keyword>
<feature type="transmembrane region" description="Helical" evidence="6">
    <location>
        <begin position="173"/>
        <end position="194"/>
    </location>
</feature>
<comment type="subcellular location">
    <subcellularLocation>
        <location evidence="6">Cell membrane</location>
        <topology evidence="6">Multi-pass membrane protein</topology>
    </subcellularLocation>
    <subcellularLocation>
        <location evidence="1">Membrane</location>
        <topology evidence="1">Multi-pass membrane protein</topology>
    </subcellularLocation>
</comment>
<dbReference type="PATRIC" id="fig|1774.35.peg.1754"/>
<evidence type="ECO:0000256" key="5">
    <source>
        <dbReference type="ARBA" id="ARBA00023251"/>
    </source>
</evidence>
<evidence type="ECO:0000259" key="7">
    <source>
        <dbReference type="PROSITE" id="PS51012"/>
    </source>
</evidence>
<gene>
    <name evidence="8" type="ORF">BKG84_03175</name>
</gene>
<comment type="similarity">
    <text evidence="6">Belongs to the ABC-2 integral membrane protein family.</text>
</comment>
<dbReference type="InterPro" id="IPR013525">
    <property type="entry name" value="ABC2_TM"/>
</dbReference>
<dbReference type="InterPro" id="IPR000412">
    <property type="entry name" value="ABC_2_transport"/>
</dbReference>
<dbReference type="PIRSF" id="PIRSF006648">
    <property type="entry name" value="DrrB"/>
    <property type="match status" value="1"/>
</dbReference>
<dbReference type="GeneID" id="31679353"/>
<evidence type="ECO:0000256" key="1">
    <source>
        <dbReference type="ARBA" id="ARBA00004141"/>
    </source>
</evidence>
<dbReference type="EMBL" id="MLIS01000001">
    <property type="protein sequence ID" value="OHU77543.1"/>
    <property type="molecule type" value="Genomic_DNA"/>
</dbReference>
<dbReference type="GO" id="GO:0140359">
    <property type="term" value="F:ABC-type transporter activity"/>
    <property type="evidence" value="ECO:0007669"/>
    <property type="project" value="InterPro"/>
</dbReference>
<keyword evidence="9" id="KW-1185">Reference proteome</keyword>
<dbReference type="Proteomes" id="UP000179441">
    <property type="component" value="Unassembled WGS sequence"/>
</dbReference>
<keyword evidence="6" id="KW-1003">Cell membrane</keyword>
<dbReference type="GO" id="GO:0043190">
    <property type="term" value="C:ATP-binding cassette (ABC) transporter complex"/>
    <property type="evidence" value="ECO:0007669"/>
    <property type="project" value="InterPro"/>
</dbReference>
<evidence type="ECO:0000313" key="9">
    <source>
        <dbReference type="Proteomes" id="UP000179441"/>
    </source>
</evidence>
<dbReference type="PANTHER" id="PTHR43229">
    <property type="entry name" value="NODULATION PROTEIN J"/>
    <property type="match status" value="1"/>
</dbReference>
<evidence type="ECO:0000256" key="4">
    <source>
        <dbReference type="ARBA" id="ARBA00023136"/>
    </source>
</evidence>
<dbReference type="InterPro" id="IPR051784">
    <property type="entry name" value="Nod_factor_ABC_transporter"/>
</dbReference>
<feature type="transmembrane region" description="Helical" evidence="6">
    <location>
        <begin position="227"/>
        <end position="250"/>
    </location>
</feature>
<dbReference type="AlphaFoldDB" id="A0A0E3XP54"/>
<evidence type="ECO:0000256" key="2">
    <source>
        <dbReference type="ARBA" id="ARBA00022692"/>
    </source>
</evidence>
<keyword evidence="3 6" id="KW-1133">Transmembrane helix</keyword>
<keyword evidence="4 6" id="KW-0472">Membrane</keyword>
<dbReference type="PANTHER" id="PTHR43229:SF2">
    <property type="entry name" value="NODULATION PROTEIN J"/>
    <property type="match status" value="1"/>
</dbReference>
<proteinExistence type="inferred from homology"/>
<keyword evidence="5" id="KW-0046">Antibiotic resistance</keyword>
<feature type="transmembrane region" description="Helical" evidence="6">
    <location>
        <begin position="21"/>
        <end position="40"/>
    </location>
</feature>
<name>A0A0E3XP54_MYCCH</name>
<evidence type="ECO:0000256" key="3">
    <source>
        <dbReference type="ARBA" id="ARBA00022989"/>
    </source>
</evidence>
<evidence type="ECO:0000256" key="6">
    <source>
        <dbReference type="RuleBase" id="RU361157"/>
    </source>
</evidence>
<organism evidence="8 9">
    <name type="scientific">Mycobacteroides chelonae</name>
    <name type="common">Mycobacterium chelonae</name>
    <dbReference type="NCBI Taxonomy" id="1774"/>
    <lineage>
        <taxon>Bacteria</taxon>
        <taxon>Bacillati</taxon>
        <taxon>Actinomycetota</taxon>
        <taxon>Actinomycetes</taxon>
        <taxon>Mycobacteriales</taxon>
        <taxon>Mycobacteriaceae</taxon>
        <taxon>Mycobacteroides</taxon>
    </lineage>
</organism>
<reference evidence="8 9" key="1">
    <citation type="submission" date="2016-10" db="EMBL/GenBank/DDBJ databases">
        <title>Evaluation of Human, Veterinary and Environmental Mycobacterium chelonae Isolates by Core Genome Phylogenomic Analysis, Targeted Gene Comparison, and Anti-microbial Susceptibility Patterns: A Tale of Mistaken Identities.</title>
        <authorList>
            <person name="Fogelson S.B."/>
            <person name="Camus A.C."/>
            <person name="Lorenz W."/>
            <person name="Vasireddy R."/>
            <person name="Vasireddy S."/>
            <person name="Smith T."/>
            <person name="Brown-Elliott B.A."/>
            <person name="Wallace R.J.Jr."/>
            <person name="Hasan N.A."/>
            <person name="Reischl U."/>
            <person name="Sanchez S."/>
        </authorList>
    </citation>
    <scope>NUCLEOTIDE SEQUENCE [LARGE SCALE GENOMIC DNA]</scope>
    <source>
        <strain evidence="8 9">15518</strain>
    </source>
</reference>
<feature type="transmembrane region" description="Helical" evidence="6">
    <location>
        <begin position="60"/>
        <end position="83"/>
    </location>
</feature>
<dbReference type="InterPro" id="IPR047817">
    <property type="entry name" value="ABC2_TM_bact-type"/>
</dbReference>
<dbReference type="RefSeq" id="WP_046253249.1">
    <property type="nucleotide sequence ID" value="NZ_CP010946.1"/>
</dbReference>
<feature type="domain" description="ABC transmembrane type-2" evidence="7">
    <location>
        <begin position="24"/>
        <end position="254"/>
    </location>
</feature>
<dbReference type="HOGENOM" id="CLU_1097913_0_0_11"/>
<keyword evidence="2 6" id="KW-0812">Transmembrane</keyword>
<accession>A0A0E3XP54</accession>
<feature type="transmembrane region" description="Helical" evidence="6">
    <location>
        <begin position="113"/>
        <end position="130"/>
    </location>
</feature>
<feature type="transmembrane region" description="Helical" evidence="6">
    <location>
        <begin position="136"/>
        <end position="161"/>
    </location>
</feature>
<comment type="caution">
    <text evidence="8">The sequence shown here is derived from an EMBL/GenBank/DDBJ whole genome shotgun (WGS) entry which is preliminary data.</text>
</comment>